<dbReference type="EMBL" id="BAABAK010000003">
    <property type="protein sequence ID" value="GAA3955434.1"/>
    <property type="molecule type" value="Genomic_DNA"/>
</dbReference>
<evidence type="ECO:0000313" key="4">
    <source>
        <dbReference type="Proteomes" id="UP001501081"/>
    </source>
</evidence>
<dbReference type="GO" id="GO:0008168">
    <property type="term" value="F:methyltransferase activity"/>
    <property type="evidence" value="ECO:0007669"/>
    <property type="project" value="UniProtKB-KW"/>
</dbReference>
<dbReference type="RefSeq" id="WP_344764958.1">
    <property type="nucleotide sequence ID" value="NZ_BAABAK010000003.1"/>
</dbReference>
<dbReference type="Pfam" id="PF13649">
    <property type="entry name" value="Methyltransf_25"/>
    <property type="match status" value="1"/>
</dbReference>
<dbReference type="SUPFAM" id="SSF53335">
    <property type="entry name" value="S-adenosyl-L-methionine-dependent methyltransferases"/>
    <property type="match status" value="1"/>
</dbReference>
<dbReference type="InterPro" id="IPR029063">
    <property type="entry name" value="SAM-dependent_MTases_sf"/>
</dbReference>
<sequence>MKKVFNAYSSYYNLLYKDKDYVSEADYIVDLIKQHKPEAKTLVEFGSGTGKHALLFCEKGFQVNGVEPSAEMLKIAQSNSHTNLSFTHASIESLALAEKFDVATALFHVVSYLNENEELINSFRNIHKHLNEGGLFIFDLWYTPAVLSQVPEKRTKITEDDHIKVIRNATPVNHWNKNIIDVIYDINVFDKENKEDYVLSETHNMRHFSIPEIELLAKLTGFEIIKTEEFLSGETPGPNTWGVCFVLSKV</sequence>
<keyword evidence="3" id="KW-0489">Methyltransferase</keyword>
<evidence type="ECO:0000259" key="2">
    <source>
        <dbReference type="Pfam" id="PF13649"/>
    </source>
</evidence>
<dbReference type="Gene3D" id="2.20.130.10">
    <property type="entry name" value="CAC2371-like domains"/>
    <property type="match status" value="1"/>
</dbReference>
<protein>
    <submittedName>
        <fullName evidence="3">Class I SAM-dependent methyltransferase</fullName>
    </submittedName>
</protein>
<comment type="caution">
    <text evidence="3">The sequence shown here is derived from an EMBL/GenBank/DDBJ whole genome shotgun (WGS) entry which is preliminary data.</text>
</comment>
<dbReference type="Proteomes" id="UP001501081">
    <property type="component" value="Unassembled WGS sequence"/>
</dbReference>
<dbReference type="Gene3D" id="3.40.50.150">
    <property type="entry name" value="Vaccinia Virus protein VP39"/>
    <property type="match status" value="1"/>
</dbReference>
<evidence type="ECO:0000313" key="3">
    <source>
        <dbReference type="EMBL" id="GAA3955434.1"/>
    </source>
</evidence>
<keyword evidence="4" id="KW-1185">Reference proteome</keyword>
<name>A0ABP7NYV1_9SPHI</name>
<dbReference type="InterPro" id="IPR041698">
    <property type="entry name" value="Methyltransf_25"/>
</dbReference>
<accession>A0ABP7NYV1</accession>
<gene>
    <name evidence="3" type="ORF">GCM10022246_06900</name>
</gene>
<dbReference type="GO" id="GO:0032259">
    <property type="term" value="P:methylation"/>
    <property type="evidence" value="ECO:0007669"/>
    <property type="project" value="UniProtKB-KW"/>
</dbReference>
<feature type="domain" description="Methyltransferase" evidence="2">
    <location>
        <begin position="43"/>
        <end position="134"/>
    </location>
</feature>
<proteinExistence type="predicted"/>
<keyword evidence="1" id="KW-0808">Transferase</keyword>
<organism evidence="3 4">
    <name type="scientific">Pedobacter ginsengiterrae</name>
    <dbReference type="NCBI Taxonomy" id="871696"/>
    <lineage>
        <taxon>Bacteria</taxon>
        <taxon>Pseudomonadati</taxon>
        <taxon>Bacteroidota</taxon>
        <taxon>Sphingobacteriia</taxon>
        <taxon>Sphingobacteriales</taxon>
        <taxon>Sphingobacteriaceae</taxon>
        <taxon>Pedobacter</taxon>
    </lineage>
</organism>
<dbReference type="PANTHER" id="PTHR43861">
    <property type="entry name" value="TRANS-ACONITATE 2-METHYLTRANSFERASE-RELATED"/>
    <property type="match status" value="1"/>
</dbReference>
<reference evidence="4" key="1">
    <citation type="journal article" date="2019" name="Int. J. Syst. Evol. Microbiol.">
        <title>The Global Catalogue of Microorganisms (GCM) 10K type strain sequencing project: providing services to taxonomists for standard genome sequencing and annotation.</title>
        <authorList>
            <consortium name="The Broad Institute Genomics Platform"/>
            <consortium name="The Broad Institute Genome Sequencing Center for Infectious Disease"/>
            <person name="Wu L."/>
            <person name="Ma J."/>
        </authorList>
    </citation>
    <scope>NUCLEOTIDE SEQUENCE [LARGE SCALE GENOMIC DNA]</scope>
    <source>
        <strain evidence="4">JCM 17338</strain>
    </source>
</reference>
<evidence type="ECO:0000256" key="1">
    <source>
        <dbReference type="ARBA" id="ARBA00022679"/>
    </source>
</evidence>